<dbReference type="EMBL" id="FZQP02002957">
    <property type="protein sequence ID" value="VVC96956.1"/>
    <property type="molecule type" value="Genomic_DNA"/>
</dbReference>
<feature type="compositionally biased region" description="Polar residues" evidence="3">
    <location>
        <begin position="1"/>
        <end position="26"/>
    </location>
</feature>
<feature type="region of interest" description="Disordered" evidence="3">
    <location>
        <begin position="980"/>
        <end position="1128"/>
    </location>
</feature>
<feature type="compositionally biased region" description="Polar residues" evidence="3">
    <location>
        <begin position="1065"/>
        <end position="1081"/>
    </location>
</feature>
<feature type="compositionally biased region" description="Polar residues" evidence="3">
    <location>
        <begin position="836"/>
        <end position="858"/>
    </location>
</feature>
<feature type="compositionally biased region" description="Polar residues" evidence="3">
    <location>
        <begin position="871"/>
        <end position="895"/>
    </location>
</feature>
<evidence type="ECO:0000259" key="4">
    <source>
        <dbReference type="PROSITE" id="PS50106"/>
    </source>
</evidence>
<feature type="compositionally biased region" description="Polar residues" evidence="3">
    <location>
        <begin position="1566"/>
        <end position="1579"/>
    </location>
</feature>
<dbReference type="InterPro" id="IPR036034">
    <property type="entry name" value="PDZ_sf"/>
</dbReference>
<dbReference type="GO" id="GO:0005737">
    <property type="term" value="C:cytoplasm"/>
    <property type="evidence" value="ECO:0007669"/>
    <property type="project" value="UniProtKB-SubCell"/>
</dbReference>
<keyword evidence="6" id="KW-1185">Reference proteome</keyword>
<keyword evidence="2" id="KW-0963">Cytoplasm</keyword>
<feature type="compositionally biased region" description="Polar residues" evidence="3">
    <location>
        <begin position="1091"/>
        <end position="1127"/>
    </location>
</feature>
<dbReference type="Pfam" id="PF00595">
    <property type="entry name" value="PDZ"/>
    <property type="match status" value="1"/>
</dbReference>
<dbReference type="PROSITE" id="PS50106">
    <property type="entry name" value="PDZ"/>
    <property type="match status" value="1"/>
</dbReference>
<feature type="region of interest" description="Disordered" evidence="3">
    <location>
        <begin position="141"/>
        <end position="175"/>
    </location>
</feature>
<feature type="compositionally biased region" description="Basic and acidic residues" evidence="3">
    <location>
        <begin position="1856"/>
        <end position="1867"/>
    </location>
</feature>
<feature type="compositionally biased region" description="Polar residues" evidence="3">
    <location>
        <begin position="1528"/>
        <end position="1549"/>
    </location>
</feature>
<feature type="compositionally biased region" description="Polar residues" evidence="3">
    <location>
        <begin position="993"/>
        <end position="1006"/>
    </location>
</feature>
<feature type="compositionally biased region" description="Basic residues" evidence="3">
    <location>
        <begin position="651"/>
        <end position="664"/>
    </location>
</feature>
<evidence type="ECO:0000256" key="3">
    <source>
        <dbReference type="SAM" id="MobiDB-lite"/>
    </source>
</evidence>
<sequence length="2102" mass="227004">MEDSTSSPKLNEKCTNSMRNGKMQFNNEHKDDSLDNSEQELEMITYVDHVEEGGSAAAAGMKEGDVIISINGTDMENADHDTIVGAINASEARMRIVVISENCVRKVDLHLNYINIHQRLKDKMKELYELERRERQVFDSTWKTHSLPSQKKKSSPSDIISDSEENENRTNSYCRPTLSSENVAAQPQTSVFSYQYLDSFNHNQTWTIKQSKQTGGFKITVDSPVNRRSCHHYVKKAPENYKAAAGKHLKTHQNHTHNCAACIPSSNNQDANSLDAYDLASPCCDPHCVPNAKKKHRSKEQCSKENKLKKNNQVNKSTQKSCPYVNSNEVYSSAHCSGRYKCLMSESTQTSQCSLQSFAASNVTAMCENSVSSYSTSLSSDTLFWENDKSESKSSPKIQYQSAHQYVKPKSWDNLATKAIGGYGFGYGYLDTHIKQSHRSKSQGRTNNRSPHNHHEFQHYNQENHAQAQTQIEPPRHYSRYVPSPPCQSYKSTENLIPVPKYQIESNSFDNHLACDCAEKTDFYRHARVSKSPGEARSSYCAHRILYPTHAYEKKDSNTYLVCKIPHSHKCTMWRYTQDENSVDVSFGRTAKSYLYCGFTTINPRKLHRKIISIEPISYHGLRKTLNCKRIEEAGELNNLQELEPLNGLPRTRRQAPYHPRGRYRGQTQSQYLSIDRGGKDEGKAEAQSAADTSKASVSGSSGMGQAQSQSIFDPSCDDCYGKAAQDDEILKRGPYNPAGITGGQNPNWVGGDQTPGVYNNGFPHKTSNSPSQNRRGPNQNGLSLSPDGQVVGNLQNPGIKYDGPGKVYGPTSDYSSNGFGPTGMGTNGQYGPENIQGNKGSKSINTPDTNNGQNIKNDINGFHPPGRGSNLPNSNIENGQDTGYVPQFNNGYQNGPTTGPGGYRTGGGGLALPNHVTPGYISGQPGNRYGQPIAEQSGYIPKSPASDAVYGPTNNGYDIPGQTQPHHGYEYPYSYQNPQQTKPTGEYDPNIRLTNGNYIPRQSNGDGEYNPLKSNGHNLGQITPDGYYNPIQNNRNNVFRPGEVDMSNGKVPNQDGSLPPGQLTVPSSGNNRPDSQTSGGSIDVSPGRTPYSSNGSPTSVNTNPNMNQNLPSPVHGSQPNWQTASGPYNGPGGTNYFCCVLPSGQNMPSSIYPNYYGQGNGPSSTNIQNVPNNLLATGTGSHEPRLGESQGSPYPSVGGGQHIPGTLYNDFPLPGQQNNPNTNVNPYTQIQQGPGEQSSYNIPNNGVNNRANPIGGGTRNYGPSQIDTLVQRGQPGRNNGNGNLAGTVSDIPYNSGNQGGPSGAVNNRYAPGTSEINYGTRYPTVNGHRGPYSVGLGDSGNQGNPYGSVPVGQNYGPGSPVNQNGPGSVHTGNFNNPYGNVPNPNGISVPGPYTANSPGSSYLGSRSGVPGEQSMAGNGKIDTTRFNMDANVPTNFNAGQGTPNDNRGLNQQLPGYDAMGLNKRPNINNPSYPVNGVLGTADSQANSPYGGQDVSKNMGPNGQFPYREYGTGLNPPIGTQAQEQFNPQKPISQGSMGTGPGSVSQNGYNAIADGDGSQAEAVVSQAANGTTASASSKGGNEKERAQTHVQGTYTGSGSFQAQAQIAGDNKEAESEVSGSKKGASSSATGSGRNNKSQANVQLGSETGSVQTQSQSSGAMHSSNSQVQGSVKGGTADAQARGPGSTSSQAQIGFSPFKDGDKSHDLQKSPFVGGGMASAQSSGRTGQSQSQLHGTFKYGISYNGAAQSGASLDKDAVFANRLSFDKIDVFDEKEKNIDVDNTEAPQTTDISSSSEPIPLPDLPAVEDQTRTEKSTDERLSLDGTHPHSEHHKIETTQAPTEPAARRSFTINNNNRADYEYSTDKDDNQPFEYDEGFMPDGSDGGESNTGDYPNYDEYPKETQTHQSLKTPDKAVKVRQITGGNTQHILLGSLKDQDAEITQRNSERPDEARVYQPGERIPGTGGYSIPIGFTGSVRSVASKDKTYVEGTQESPSQAQSVKLTPGSGKLKYKPQSYNRYVRPSDLRSLHGKDDGRYLSVSKSVTRSLDDQNNIRKQYSHTYYTKSSSCGYFTFTCTMVSSAEGKKKVCKPKIPTNPDGTPIKC</sequence>
<reference evidence="5 6" key="1">
    <citation type="submission" date="2017-07" db="EMBL/GenBank/DDBJ databases">
        <authorList>
            <person name="Talla V."/>
            <person name="Backstrom N."/>
        </authorList>
    </citation>
    <scope>NUCLEOTIDE SEQUENCE [LARGE SCALE GENOMIC DNA]</scope>
</reference>
<dbReference type="InterPro" id="IPR001478">
    <property type="entry name" value="PDZ"/>
</dbReference>
<name>A0A5E4QGL4_9NEOP</name>
<feature type="region of interest" description="Disordered" evidence="3">
    <location>
        <begin position="645"/>
        <end position="710"/>
    </location>
</feature>
<feature type="region of interest" description="Disordered" evidence="3">
    <location>
        <begin position="1777"/>
        <end position="1912"/>
    </location>
</feature>
<feature type="region of interest" description="Disordered" evidence="3">
    <location>
        <begin position="295"/>
        <end position="319"/>
    </location>
</feature>
<feature type="region of interest" description="Disordered" evidence="3">
    <location>
        <begin position="1528"/>
        <end position="1586"/>
    </location>
</feature>
<feature type="region of interest" description="Disordered" evidence="3">
    <location>
        <begin position="1986"/>
        <end position="2009"/>
    </location>
</feature>
<feature type="region of interest" description="Disordered" evidence="3">
    <location>
        <begin position="436"/>
        <end position="455"/>
    </location>
</feature>
<dbReference type="SUPFAM" id="SSF50156">
    <property type="entry name" value="PDZ domain-like"/>
    <property type="match status" value="1"/>
</dbReference>
<feature type="compositionally biased region" description="Polar residues" evidence="3">
    <location>
        <begin position="1013"/>
        <end position="1022"/>
    </location>
</feature>
<feature type="compositionally biased region" description="Polar residues" evidence="3">
    <location>
        <begin position="766"/>
        <end position="784"/>
    </location>
</feature>
<feature type="domain" description="PDZ" evidence="4">
    <location>
        <begin position="46"/>
        <end position="102"/>
    </location>
</feature>
<feature type="compositionally biased region" description="Low complexity" evidence="3">
    <location>
        <begin position="1644"/>
        <end position="1658"/>
    </location>
</feature>
<proteinExistence type="predicted"/>
<feature type="compositionally biased region" description="Polar residues" evidence="3">
    <location>
        <begin position="1987"/>
        <end position="2000"/>
    </location>
</feature>
<dbReference type="SMART" id="SM00228">
    <property type="entry name" value="PDZ"/>
    <property type="match status" value="1"/>
</dbReference>
<feature type="region of interest" description="Disordered" evidence="3">
    <location>
        <begin position="1177"/>
        <end position="1199"/>
    </location>
</feature>
<dbReference type="PANTHER" id="PTHR15963:SF5">
    <property type="entry name" value="SHORT SPINDLE 6, ISOFORM A"/>
    <property type="match status" value="1"/>
</dbReference>
<feature type="compositionally biased region" description="Basic and acidic residues" evidence="3">
    <location>
        <begin position="1698"/>
        <end position="1707"/>
    </location>
</feature>
<evidence type="ECO:0000256" key="1">
    <source>
        <dbReference type="ARBA" id="ARBA00004496"/>
    </source>
</evidence>
<feature type="compositionally biased region" description="Low complexity" evidence="3">
    <location>
        <begin position="697"/>
        <end position="710"/>
    </location>
</feature>
<evidence type="ECO:0000313" key="5">
    <source>
        <dbReference type="EMBL" id="VVC96956.1"/>
    </source>
</evidence>
<feature type="compositionally biased region" description="Basic and acidic residues" evidence="3">
    <location>
        <begin position="1807"/>
        <end position="1834"/>
    </location>
</feature>
<feature type="compositionally biased region" description="Low complexity" evidence="3">
    <location>
        <begin position="1618"/>
        <end position="1632"/>
    </location>
</feature>
<feature type="region of interest" description="Disordered" evidence="3">
    <location>
        <begin position="1605"/>
        <end position="1730"/>
    </location>
</feature>
<feature type="compositionally biased region" description="Polar residues" evidence="3">
    <location>
        <begin position="1659"/>
        <end position="1669"/>
    </location>
</feature>
<evidence type="ECO:0000313" key="6">
    <source>
        <dbReference type="Proteomes" id="UP000324832"/>
    </source>
</evidence>
<feature type="region of interest" description="Disordered" evidence="3">
    <location>
        <begin position="1940"/>
        <end position="1965"/>
    </location>
</feature>
<feature type="region of interest" description="Disordered" evidence="3">
    <location>
        <begin position="1"/>
        <end position="36"/>
    </location>
</feature>
<dbReference type="PANTHER" id="PTHR15963">
    <property type="entry name" value="GENERAL RECEPTOR FOR PHOSPHOINOSITIDES 1-ASSOCIATED SCAFFOLD PROTEIN-RELATED"/>
    <property type="match status" value="1"/>
</dbReference>
<gene>
    <name evidence="5" type="ORF">LSINAPIS_LOCUS8346</name>
</gene>
<feature type="compositionally biased region" description="Polar residues" evidence="3">
    <location>
        <begin position="1633"/>
        <end position="1643"/>
    </location>
</feature>
<feature type="compositionally biased region" description="Low complexity" evidence="3">
    <location>
        <begin position="1717"/>
        <end position="1730"/>
    </location>
</feature>
<feature type="compositionally biased region" description="Polar residues" evidence="3">
    <location>
        <begin position="1783"/>
        <end position="1795"/>
    </location>
</feature>
<dbReference type="InterPro" id="IPR052122">
    <property type="entry name" value="Intracell_Traff_Signaling_Reg"/>
</dbReference>
<organism evidence="5 6">
    <name type="scientific">Leptidea sinapis</name>
    <dbReference type="NCBI Taxonomy" id="189913"/>
    <lineage>
        <taxon>Eukaryota</taxon>
        <taxon>Metazoa</taxon>
        <taxon>Ecdysozoa</taxon>
        <taxon>Arthropoda</taxon>
        <taxon>Hexapoda</taxon>
        <taxon>Insecta</taxon>
        <taxon>Pterygota</taxon>
        <taxon>Neoptera</taxon>
        <taxon>Endopterygota</taxon>
        <taxon>Lepidoptera</taxon>
        <taxon>Glossata</taxon>
        <taxon>Ditrysia</taxon>
        <taxon>Papilionoidea</taxon>
        <taxon>Pieridae</taxon>
        <taxon>Dismorphiinae</taxon>
        <taxon>Leptidea</taxon>
    </lineage>
</organism>
<dbReference type="Gene3D" id="2.30.42.10">
    <property type="match status" value="1"/>
</dbReference>
<feature type="compositionally biased region" description="Basic and acidic residues" evidence="3">
    <location>
        <begin position="299"/>
        <end position="308"/>
    </location>
</feature>
<accession>A0A5E4QGL4</accession>
<protein>
    <recommendedName>
        <fullName evidence="4">PDZ domain-containing protein</fullName>
    </recommendedName>
</protein>
<evidence type="ECO:0000256" key="2">
    <source>
        <dbReference type="ARBA" id="ARBA00022490"/>
    </source>
</evidence>
<feature type="region of interest" description="Disordered" evidence="3">
    <location>
        <begin position="732"/>
        <end position="900"/>
    </location>
</feature>
<dbReference type="Proteomes" id="UP000324832">
    <property type="component" value="Unassembled WGS sequence"/>
</dbReference>
<comment type="subcellular location">
    <subcellularLocation>
        <location evidence="1">Cytoplasm</location>
    </subcellularLocation>
</comment>